<reference evidence="2 3" key="1">
    <citation type="submission" date="2014-11" db="EMBL/GenBank/DDBJ databases">
        <title>Genetic blueprint of the zoonotic pathogen Toxocara canis.</title>
        <authorList>
            <person name="Zhu X.-Q."/>
            <person name="Korhonen P.K."/>
            <person name="Cai H."/>
            <person name="Young N.D."/>
            <person name="Nejsum P."/>
            <person name="von Samson-Himmelstjerna G."/>
            <person name="Boag P.R."/>
            <person name="Tan P."/>
            <person name="Li Q."/>
            <person name="Min J."/>
            <person name="Yang Y."/>
            <person name="Wang X."/>
            <person name="Fang X."/>
            <person name="Hall R.S."/>
            <person name="Hofmann A."/>
            <person name="Sternberg P.W."/>
            <person name="Jex A.R."/>
            <person name="Gasser R.B."/>
        </authorList>
    </citation>
    <scope>NUCLEOTIDE SEQUENCE [LARGE SCALE GENOMIC DNA]</scope>
    <source>
        <strain evidence="2">PN_DK_2014</strain>
    </source>
</reference>
<evidence type="ECO:0000256" key="1">
    <source>
        <dbReference type="SAM" id="SignalP"/>
    </source>
</evidence>
<evidence type="ECO:0000313" key="3">
    <source>
        <dbReference type="Proteomes" id="UP000031036"/>
    </source>
</evidence>
<feature type="signal peptide" evidence="1">
    <location>
        <begin position="1"/>
        <end position="19"/>
    </location>
</feature>
<feature type="chain" id="PRO_5002095866" description="Apple domain-containing protein" evidence="1">
    <location>
        <begin position="20"/>
        <end position="161"/>
    </location>
</feature>
<organism evidence="2 3">
    <name type="scientific">Toxocara canis</name>
    <name type="common">Canine roundworm</name>
    <dbReference type="NCBI Taxonomy" id="6265"/>
    <lineage>
        <taxon>Eukaryota</taxon>
        <taxon>Metazoa</taxon>
        <taxon>Ecdysozoa</taxon>
        <taxon>Nematoda</taxon>
        <taxon>Chromadorea</taxon>
        <taxon>Rhabditida</taxon>
        <taxon>Spirurina</taxon>
        <taxon>Ascaridomorpha</taxon>
        <taxon>Ascaridoidea</taxon>
        <taxon>Toxocaridae</taxon>
        <taxon>Toxocara</taxon>
    </lineage>
</organism>
<dbReference type="Proteomes" id="UP000031036">
    <property type="component" value="Unassembled WGS sequence"/>
</dbReference>
<name>A0A0B2V1W3_TOXCA</name>
<dbReference type="EMBL" id="JPKZ01002700">
    <property type="protein sequence ID" value="KHN75447.1"/>
    <property type="molecule type" value="Genomic_DNA"/>
</dbReference>
<evidence type="ECO:0000313" key="2">
    <source>
        <dbReference type="EMBL" id="KHN75447.1"/>
    </source>
</evidence>
<proteinExistence type="predicted"/>
<protein>
    <recommendedName>
        <fullName evidence="4">Apple domain-containing protein</fullName>
    </recommendedName>
</protein>
<dbReference type="OrthoDB" id="5802114at2759"/>
<keyword evidence="3" id="KW-1185">Reference proteome</keyword>
<dbReference type="AlphaFoldDB" id="A0A0B2V1W3"/>
<dbReference type="STRING" id="6265.A0A0B2V1W3"/>
<evidence type="ECO:0008006" key="4">
    <source>
        <dbReference type="Google" id="ProtNLM"/>
    </source>
</evidence>
<comment type="caution">
    <text evidence="2">The sequence shown here is derived from an EMBL/GenBank/DDBJ whole genome shotgun (WGS) entry which is preliminary data.</text>
</comment>
<accession>A0A0B2V1W3</accession>
<gene>
    <name evidence="2" type="ORF">Tcan_18341</name>
</gene>
<keyword evidence="1" id="KW-0732">Signal</keyword>
<sequence length="161" mass="18422">MFVFIIFALFALNINQTVAVSRPNHFSNPCTLCKCFIEYTHRDQPIAVKPYGVAEDPYDSTEDRCLATCLQDSRCQGVVYGLVGGRDVFTCELYEVSPSGFLGQLIYEPYVNTYLPRSTPCTVPYNHLQTLPLVVDEETSEKRKQRYRKLGSQRNPFNYGR</sequence>
<dbReference type="OMA" id="NHFGNPC"/>